<dbReference type="InterPro" id="IPR015943">
    <property type="entry name" value="WD40/YVTN_repeat-like_dom_sf"/>
</dbReference>
<keyword evidence="2" id="KW-0677">Repeat</keyword>
<dbReference type="Proteomes" id="UP001295684">
    <property type="component" value="Unassembled WGS sequence"/>
</dbReference>
<protein>
    <submittedName>
        <fullName evidence="4">Uncharacterized protein</fullName>
    </submittedName>
</protein>
<dbReference type="InterPro" id="IPR019775">
    <property type="entry name" value="WD40_repeat_CS"/>
</dbReference>
<dbReference type="Gene3D" id="2.130.10.10">
    <property type="entry name" value="YVTN repeat-like/Quinoprotein amine dehydrogenase"/>
    <property type="match status" value="1"/>
</dbReference>
<sequence length="358" mass="40203">MTLKLTPVWSQKYLKDGFAPVCKFSKDPRDSVVAAGFGDGKMLIYDYEKATEHEIGTHLFSVNDLDWSNSYNYLLSGSDDTLACIHDLNIASTGSDDSEVYQRELDRNIEIDKSLVRVFKAHTHHVTSVAFDSGSSLVLTGSVDRISYLWDIRSSHYIHKIEDHAVEIYGVDISQDGLLILTAGCDGYVRLWETRTGLCLKTIKVDLTLKIGKCFFTPDSKAIIANNVDKCISAYDIENSMLIKRFEGHKIHSGYYLKHCIHYDNDDIYILSGGEDGCLYGWDIEDSNPVFKANILKSSRQLDLPHHKIDSQVEVEIPGEDDTSQAIITCVDSSKEKQLISCVDSFRNIHVSKLASDI</sequence>
<proteinExistence type="predicted"/>
<feature type="repeat" description="WD" evidence="3">
    <location>
        <begin position="161"/>
        <end position="202"/>
    </location>
</feature>
<comment type="caution">
    <text evidence="4">The sequence shown here is derived from an EMBL/GenBank/DDBJ whole genome shotgun (WGS) entry which is preliminary data.</text>
</comment>
<evidence type="ECO:0000313" key="4">
    <source>
        <dbReference type="EMBL" id="CAI2371768.1"/>
    </source>
</evidence>
<dbReference type="PANTHER" id="PTHR44019">
    <property type="entry name" value="WD REPEAT-CONTAINING PROTEIN 55"/>
    <property type="match status" value="1"/>
</dbReference>
<dbReference type="PROSITE" id="PS00678">
    <property type="entry name" value="WD_REPEATS_1"/>
    <property type="match status" value="2"/>
</dbReference>
<dbReference type="InterPro" id="IPR001680">
    <property type="entry name" value="WD40_rpt"/>
</dbReference>
<dbReference type="SUPFAM" id="SSF50978">
    <property type="entry name" value="WD40 repeat-like"/>
    <property type="match status" value="1"/>
</dbReference>
<dbReference type="SMART" id="SM00320">
    <property type="entry name" value="WD40"/>
    <property type="match status" value="6"/>
</dbReference>
<dbReference type="EMBL" id="CAMPGE010013023">
    <property type="protein sequence ID" value="CAI2371768.1"/>
    <property type="molecule type" value="Genomic_DNA"/>
</dbReference>
<organism evidence="4 5">
    <name type="scientific">Euplotes crassus</name>
    <dbReference type="NCBI Taxonomy" id="5936"/>
    <lineage>
        <taxon>Eukaryota</taxon>
        <taxon>Sar</taxon>
        <taxon>Alveolata</taxon>
        <taxon>Ciliophora</taxon>
        <taxon>Intramacronucleata</taxon>
        <taxon>Spirotrichea</taxon>
        <taxon>Hypotrichia</taxon>
        <taxon>Euplotida</taxon>
        <taxon>Euplotidae</taxon>
        <taxon>Moneuplotes</taxon>
    </lineage>
</organism>
<dbReference type="PROSITE" id="PS50294">
    <property type="entry name" value="WD_REPEATS_REGION"/>
    <property type="match status" value="2"/>
</dbReference>
<evidence type="ECO:0000256" key="1">
    <source>
        <dbReference type="ARBA" id="ARBA00022574"/>
    </source>
</evidence>
<evidence type="ECO:0000256" key="3">
    <source>
        <dbReference type="PROSITE-ProRule" id="PRU00221"/>
    </source>
</evidence>
<evidence type="ECO:0000256" key="2">
    <source>
        <dbReference type="ARBA" id="ARBA00022737"/>
    </source>
</evidence>
<dbReference type="PANTHER" id="PTHR44019:SF8">
    <property type="entry name" value="POC1 CENTRIOLAR PROTEIN HOMOLOG"/>
    <property type="match status" value="1"/>
</dbReference>
<dbReference type="InterPro" id="IPR036322">
    <property type="entry name" value="WD40_repeat_dom_sf"/>
</dbReference>
<dbReference type="InterPro" id="IPR050505">
    <property type="entry name" value="WDR55/POC1"/>
</dbReference>
<dbReference type="AlphaFoldDB" id="A0AAD1ULS4"/>
<reference evidence="4" key="1">
    <citation type="submission" date="2023-07" db="EMBL/GenBank/DDBJ databases">
        <authorList>
            <consortium name="AG Swart"/>
            <person name="Singh M."/>
            <person name="Singh A."/>
            <person name="Seah K."/>
            <person name="Emmerich C."/>
        </authorList>
    </citation>
    <scope>NUCLEOTIDE SEQUENCE</scope>
    <source>
        <strain evidence="4">DP1</strain>
    </source>
</reference>
<keyword evidence="1 3" id="KW-0853">WD repeat</keyword>
<name>A0AAD1ULS4_EUPCR</name>
<evidence type="ECO:0000313" key="5">
    <source>
        <dbReference type="Proteomes" id="UP001295684"/>
    </source>
</evidence>
<accession>A0AAD1ULS4</accession>
<feature type="repeat" description="WD" evidence="3">
    <location>
        <begin position="119"/>
        <end position="160"/>
    </location>
</feature>
<dbReference type="PROSITE" id="PS50082">
    <property type="entry name" value="WD_REPEATS_2"/>
    <property type="match status" value="2"/>
</dbReference>
<gene>
    <name evidence="4" type="ORF">ECRASSUSDP1_LOCUS13093</name>
</gene>
<keyword evidence="5" id="KW-1185">Reference proteome</keyword>
<dbReference type="Pfam" id="PF00400">
    <property type="entry name" value="WD40"/>
    <property type="match status" value="4"/>
</dbReference>